<dbReference type="OrthoDB" id="328701at2"/>
<evidence type="ECO:0000313" key="2">
    <source>
        <dbReference type="Proteomes" id="UP000297871"/>
    </source>
</evidence>
<organism evidence="1 2">
    <name type="scientific">Leptospira koniambonensis</name>
    <dbReference type="NCBI Taxonomy" id="2484950"/>
    <lineage>
        <taxon>Bacteria</taxon>
        <taxon>Pseudomonadati</taxon>
        <taxon>Spirochaetota</taxon>
        <taxon>Spirochaetia</taxon>
        <taxon>Leptospirales</taxon>
        <taxon>Leptospiraceae</taxon>
        <taxon>Leptospira</taxon>
    </lineage>
</organism>
<accession>A0A4R9JCU9</accession>
<sequence>MSAILASFDEEDRSKLSSPNELLPVKVPVFTYNNFSGKGDLYVSNVYDGRVSYISEEDKNLSSREVIDWKCTERIRIRIDDLFVEAYTIYIYYPNNTSGMFLKIEEASDLYRKLRTHTLNRPEFLRQYLYYGMANQLNQRSSNFPFACSLFKEAKETNSELARRSENKQLVTATFNVDTSLASLQRRSGCL</sequence>
<dbReference type="AlphaFoldDB" id="A0A4R9JCU9"/>
<dbReference type="EMBL" id="RQFY01000002">
    <property type="protein sequence ID" value="TGL35921.1"/>
    <property type="molecule type" value="Genomic_DNA"/>
</dbReference>
<comment type="caution">
    <text evidence="1">The sequence shown here is derived from an EMBL/GenBank/DDBJ whole genome shotgun (WGS) entry which is preliminary data.</text>
</comment>
<evidence type="ECO:0000313" key="1">
    <source>
        <dbReference type="EMBL" id="TGL35921.1"/>
    </source>
</evidence>
<proteinExistence type="predicted"/>
<dbReference type="RefSeq" id="WP_135613981.1">
    <property type="nucleotide sequence ID" value="NZ_RQFY01000002.1"/>
</dbReference>
<name>A0A4R9JCU9_9LEPT</name>
<keyword evidence="2" id="KW-1185">Reference proteome</keyword>
<protein>
    <submittedName>
        <fullName evidence="1">Uncharacterized protein</fullName>
    </submittedName>
</protein>
<dbReference type="Proteomes" id="UP000297871">
    <property type="component" value="Unassembled WGS sequence"/>
</dbReference>
<gene>
    <name evidence="1" type="ORF">EHQ52_03915</name>
</gene>
<reference evidence="1" key="1">
    <citation type="journal article" date="2019" name="PLoS Negl. Trop. Dis.">
        <title>Revisiting the worldwide diversity of Leptospira species in the environment.</title>
        <authorList>
            <person name="Vincent A.T."/>
            <person name="Schiettekatte O."/>
            <person name="Bourhy P."/>
            <person name="Veyrier F.J."/>
            <person name="Picardeau M."/>
        </authorList>
    </citation>
    <scope>NUCLEOTIDE SEQUENCE [LARGE SCALE GENOMIC DNA]</scope>
    <source>
        <strain evidence="1">201800265</strain>
    </source>
</reference>